<proteinExistence type="predicted"/>
<name>A0ABV9UA84_9ACTN</name>
<keyword evidence="1" id="KW-1133">Transmembrane helix</keyword>
<sequence>MDADTERDPEEWEADRYWRRRAIALAGVLGVVGLAAWACGALTGGNGDVRKQGVESVAGIGSAVPTSVATSPPAPTPTVTVTTTAKITISPTARPRPGDACDPRDVVVNLASTRDTFAGGARPTFRLTAVNTGQRACTYDVGPGNLDVRITSGADRVWAASACATGSGSSVHMLKRGIPYVTMLSWDRRRSGDDCKGARDKAMPGTYVASVKGDQVRTGKQIFHLR</sequence>
<organism evidence="2 3">
    <name type="scientific">Actinomadura gamaensis</name>
    <dbReference type="NCBI Taxonomy" id="1763541"/>
    <lineage>
        <taxon>Bacteria</taxon>
        <taxon>Bacillati</taxon>
        <taxon>Actinomycetota</taxon>
        <taxon>Actinomycetes</taxon>
        <taxon>Streptosporangiales</taxon>
        <taxon>Thermomonosporaceae</taxon>
        <taxon>Actinomadura</taxon>
    </lineage>
</organism>
<gene>
    <name evidence="2" type="ORF">ACFPCY_32975</name>
</gene>
<reference evidence="3" key="1">
    <citation type="journal article" date="2019" name="Int. J. Syst. Evol. Microbiol.">
        <title>The Global Catalogue of Microorganisms (GCM) 10K type strain sequencing project: providing services to taxonomists for standard genome sequencing and annotation.</title>
        <authorList>
            <consortium name="The Broad Institute Genomics Platform"/>
            <consortium name="The Broad Institute Genome Sequencing Center for Infectious Disease"/>
            <person name="Wu L."/>
            <person name="Ma J."/>
        </authorList>
    </citation>
    <scope>NUCLEOTIDE SEQUENCE [LARGE SCALE GENOMIC DNA]</scope>
    <source>
        <strain evidence="3">KLKA75</strain>
    </source>
</reference>
<keyword evidence="1" id="KW-0472">Membrane</keyword>
<dbReference type="RefSeq" id="WP_378261791.1">
    <property type="nucleotide sequence ID" value="NZ_JBHSIT010000011.1"/>
</dbReference>
<evidence type="ECO:0000313" key="3">
    <source>
        <dbReference type="Proteomes" id="UP001595872"/>
    </source>
</evidence>
<dbReference type="EMBL" id="JBHSIT010000011">
    <property type="protein sequence ID" value="MFC4912156.1"/>
    <property type="molecule type" value="Genomic_DNA"/>
</dbReference>
<keyword evidence="1" id="KW-0812">Transmembrane</keyword>
<evidence type="ECO:0000256" key="1">
    <source>
        <dbReference type="SAM" id="Phobius"/>
    </source>
</evidence>
<dbReference type="Proteomes" id="UP001595872">
    <property type="component" value="Unassembled WGS sequence"/>
</dbReference>
<protein>
    <recommendedName>
        <fullName evidence="4">DUF4232 domain-containing protein</fullName>
    </recommendedName>
</protein>
<evidence type="ECO:0008006" key="4">
    <source>
        <dbReference type="Google" id="ProtNLM"/>
    </source>
</evidence>
<accession>A0ABV9UA84</accession>
<feature type="transmembrane region" description="Helical" evidence="1">
    <location>
        <begin position="22"/>
        <end position="42"/>
    </location>
</feature>
<comment type="caution">
    <text evidence="2">The sequence shown here is derived from an EMBL/GenBank/DDBJ whole genome shotgun (WGS) entry which is preliminary data.</text>
</comment>
<evidence type="ECO:0000313" key="2">
    <source>
        <dbReference type="EMBL" id="MFC4912156.1"/>
    </source>
</evidence>
<keyword evidence="3" id="KW-1185">Reference proteome</keyword>